<gene>
    <name evidence="1" type="ORF">RM446_12510</name>
</gene>
<organism evidence="1 2">
    <name type="scientific">Streptomonospora wellingtoniae</name>
    <dbReference type="NCBI Taxonomy" id="3075544"/>
    <lineage>
        <taxon>Bacteria</taxon>
        <taxon>Bacillati</taxon>
        <taxon>Actinomycetota</taxon>
        <taxon>Actinomycetes</taxon>
        <taxon>Streptosporangiales</taxon>
        <taxon>Nocardiopsidaceae</taxon>
        <taxon>Streptomonospora</taxon>
    </lineage>
</organism>
<dbReference type="RefSeq" id="WP_311545421.1">
    <property type="nucleotide sequence ID" value="NZ_JAVREK010000011.1"/>
</dbReference>
<dbReference type="Proteomes" id="UP001183226">
    <property type="component" value="Unassembled WGS sequence"/>
</dbReference>
<evidence type="ECO:0000313" key="2">
    <source>
        <dbReference type="Proteomes" id="UP001183226"/>
    </source>
</evidence>
<accession>A0ABU2KUK2</accession>
<dbReference type="EMBL" id="JAVREK010000011">
    <property type="protein sequence ID" value="MDT0302937.1"/>
    <property type="molecule type" value="Genomic_DNA"/>
</dbReference>
<evidence type="ECO:0000313" key="1">
    <source>
        <dbReference type="EMBL" id="MDT0302937.1"/>
    </source>
</evidence>
<keyword evidence="2" id="KW-1185">Reference proteome</keyword>
<comment type="caution">
    <text evidence="1">The sequence shown here is derived from an EMBL/GenBank/DDBJ whole genome shotgun (WGS) entry which is preliminary data.</text>
</comment>
<proteinExistence type="predicted"/>
<name>A0ABU2KUK2_9ACTN</name>
<sequence>MSDPMSVKLAEAARTYREAPDNLKATILEAAEQGMKPAAITRAIDHAYTADYVARLIREHRQAKQEADS</sequence>
<protein>
    <recommendedName>
        <fullName evidence="3">Antitoxin VbhA domain-containing protein</fullName>
    </recommendedName>
</protein>
<reference evidence="2" key="1">
    <citation type="submission" date="2023-07" db="EMBL/GenBank/DDBJ databases">
        <title>30 novel species of actinomycetes from the DSMZ collection.</title>
        <authorList>
            <person name="Nouioui I."/>
        </authorList>
    </citation>
    <scope>NUCLEOTIDE SEQUENCE [LARGE SCALE GENOMIC DNA]</scope>
    <source>
        <strain evidence="2">DSM 45055</strain>
    </source>
</reference>
<evidence type="ECO:0008006" key="3">
    <source>
        <dbReference type="Google" id="ProtNLM"/>
    </source>
</evidence>